<evidence type="ECO:0000256" key="1">
    <source>
        <dbReference type="SAM" id="Coils"/>
    </source>
</evidence>
<protein>
    <submittedName>
        <fullName evidence="4">Uncharacterized protein LOC106055347</fullName>
    </submittedName>
</protein>
<feature type="region of interest" description="Disordered" evidence="2">
    <location>
        <begin position="1437"/>
        <end position="1513"/>
    </location>
</feature>
<feature type="compositionally biased region" description="Polar residues" evidence="2">
    <location>
        <begin position="1324"/>
        <end position="1334"/>
    </location>
</feature>
<gene>
    <name evidence="4" type="primary">LOC106055347</name>
</gene>
<keyword evidence="1" id="KW-0175">Coiled coil</keyword>
<feature type="compositionally biased region" description="Basic and acidic residues" evidence="2">
    <location>
        <begin position="699"/>
        <end position="708"/>
    </location>
</feature>
<feature type="region of interest" description="Disordered" evidence="2">
    <location>
        <begin position="1525"/>
        <end position="1545"/>
    </location>
</feature>
<keyword evidence="3" id="KW-1185">Reference proteome</keyword>
<dbReference type="Proteomes" id="UP001165740">
    <property type="component" value="Chromosome 3"/>
</dbReference>
<dbReference type="OrthoDB" id="6163227at2759"/>
<reference evidence="4" key="1">
    <citation type="submission" date="2025-08" db="UniProtKB">
        <authorList>
            <consortium name="RefSeq"/>
        </authorList>
    </citation>
    <scope>IDENTIFICATION</scope>
</reference>
<feature type="compositionally biased region" description="Polar residues" evidence="2">
    <location>
        <begin position="887"/>
        <end position="907"/>
    </location>
</feature>
<dbReference type="GeneID" id="106055347"/>
<feature type="region of interest" description="Disordered" evidence="2">
    <location>
        <begin position="1254"/>
        <end position="1283"/>
    </location>
</feature>
<feature type="region of interest" description="Disordered" evidence="2">
    <location>
        <begin position="885"/>
        <end position="909"/>
    </location>
</feature>
<feature type="compositionally biased region" description="Polar residues" evidence="2">
    <location>
        <begin position="1530"/>
        <end position="1545"/>
    </location>
</feature>
<feature type="compositionally biased region" description="Polar residues" evidence="2">
    <location>
        <begin position="189"/>
        <end position="200"/>
    </location>
</feature>
<feature type="compositionally biased region" description="Low complexity" evidence="2">
    <location>
        <begin position="204"/>
        <end position="215"/>
    </location>
</feature>
<feature type="region of interest" description="Disordered" evidence="2">
    <location>
        <begin position="1309"/>
        <end position="1357"/>
    </location>
</feature>
<feature type="compositionally biased region" description="Polar residues" evidence="2">
    <location>
        <begin position="686"/>
        <end position="698"/>
    </location>
</feature>
<dbReference type="KEGG" id="bgt:106055347"/>
<evidence type="ECO:0000256" key="2">
    <source>
        <dbReference type="SAM" id="MobiDB-lite"/>
    </source>
</evidence>
<sequence>MEAGAELPVPATFTVEKGEGDNDVIVINDDTLDPVTSASSTLKALASHACNDTPKESFVVGSAPVSSTPATGKGVGRPISLLPFQLVHAQAVRLPSKPCHQPTVRLILPGQTIGTQTRTPVILTANRFIAQPTVPVIAADPFQSLSRNSLVPVTQLKAPGQSKGQQISSNLIPLLLKSKESIPPAGMQPATTEQKGQGRSTCLPVPAAAAPTSAPERSQCANNKPSSESIVLVLPYKQQQPDSSTCLQLNHPVTTKTLQQKSSTSQETKKNTKELYFIRKGKQISQLNNIKVITGKNANKSSSQNVSVNKAFSHFKNISLLAGNKLTDTSRSLNNKLQTTGQQPNGLEPCVIAGNEIHNVLSNTETNINAVLPQNVKIVTVGKDGIVNTSSSKFALSNTLSQSSLQSNVLNKKMKVCCLLQYKRKNKGVSNSQVCEKHPSELSPESSHQASNLIPLFVQPTGTFGLPKAPIMLQTMESTPLVSLPQTILPLPIDQLAVTKTSTSTVSSSAQTAVYLKSLLQKKSFSQTVSACDTSGQKQQIPIRIVPNTFPPSTNVRLKTFRRRRGGKYIAHSVTPSTKNLLESFIHDKESRSLTTNESNENSLVANNNFKVNKNDPQSIPPKDVYFTTLRTGNGQVAVKVIHPHIDVENDEDNQMPSSFANAVNDSPLADDITMNSSETLGPISQEMTSLNSPTTKEQQGEEHEKRIKKSAKLEKVVANILRSHKIDENTFLKTTENVTPIKSVDSDVGFSFEGEHTQRATLEDPLVATLQDINESTKEADSSDENEMNLKISSVFYFNPDSRKVERLNDEEETKCSTFKLENVSSWKDAITPCFVVLERLSLSLSHPKEVTRTQSQCSTHCRKRTLDYLCNLRLLSCKNVDNAKENPQNNQASVSVESNVDSSLNKEPPQALTDQIQLDENKNCQLEKMTENHSFDLEISAEIRADNATKSDSNSKLASLTGDCNAASVLKPLINLIPNSTDKTDVSDSILQLNKQLNILVRPEHGKELISAPLPSLPLKEKPVKKPVVQNDNVTTSPPRKTLISLLSPSLLTPKTVDKTPVEVLSSPDGSTSQKCFDSKEFQKLLKELNGQVERKRKEMKKLHQLKKTRISRCNKGVVKASVKSSGHIKDSQMKVALPFTTMKSHTSQSTSNSEPVTRPVSVTLNQESNSPKTPKPQPGTSGGHLTKNVTSEQTKVFISPEKIKNAIESLSKYLKATGTKLTVDNNKYFLLKIDSQHVLVKIPQDFPCTVSSDPVPPQASTSKHIHIQPKPANDQNLESQKSPTFRTILPQSQRSATLMALRTRVNENNSGDKTAEASKPLVTTASNSDSATKVDLSHLPPNTSLLPQRRKRHTNLTAEEKKAKRAKLEAKYPLPPGVIIKSEPDDQTVYAVDDNWTVTSEFQAVSNSDSAESGQGETPMECDSDMVDQLVNETRQESAQRAGQPVDRQKADETDEPPTLLSVAPVSPENVGIPEDSEVRYETPPLLQPMLPVTSTTADDHTAESDQPVTAVSNLTSVSSRERGYVSNLNKSTPSASQKPVYQNSKIEKLKELLKKKEMEIEALRKMRSSLPKL</sequence>
<feature type="region of interest" description="Disordered" evidence="2">
    <location>
        <begin position="685"/>
        <end position="708"/>
    </location>
</feature>
<evidence type="ECO:0000313" key="3">
    <source>
        <dbReference type="Proteomes" id="UP001165740"/>
    </source>
</evidence>
<name>A0A9U8DYZ6_BIOGL</name>
<feature type="region of interest" description="Disordered" evidence="2">
    <location>
        <begin position="1167"/>
        <end position="1194"/>
    </location>
</feature>
<dbReference type="RefSeq" id="XP_013067018.2">
    <property type="nucleotide sequence ID" value="XM_013211564.2"/>
</dbReference>
<feature type="region of interest" description="Disordered" evidence="2">
    <location>
        <begin position="182"/>
        <end position="224"/>
    </location>
</feature>
<evidence type="ECO:0000313" key="4">
    <source>
        <dbReference type="RefSeq" id="XP_013067018.2"/>
    </source>
</evidence>
<organism evidence="3 4">
    <name type="scientific">Biomphalaria glabrata</name>
    <name type="common">Bloodfluke planorb</name>
    <name type="synonym">Freshwater snail</name>
    <dbReference type="NCBI Taxonomy" id="6526"/>
    <lineage>
        <taxon>Eukaryota</taxon>
        <taxon>Metazoa</taxon>
        <taxon>Spiralia</taxon>
        <taxon>Lophotrochozoa</taxon>
        <taxon>Mollusca</taxon>
        <taxon>Gastropoda</taxon>
        <taxon>Heterobranchia</taxon>
        <taxon>Euthyneura</taxon>
        <taxon>Panpulmonata</taxon>
        <taxon>Hygrophila</taxon>
        <taxon>Lymnaeoidea</taxon>
        <taxon>Planorbidae</taxon>
        <taxon>Biomphalaria</taxon>
    </lineage>
</organism>
<accession>A0A9U8DYZ6</accession>
<proteinExistence type="predicted"/>
<feature type="coiled-coil region" evidence="1">
    <location>
        <begin position="1081"/>
        <end position="1108"/>
    </location>
</feature>